<dbReference type="InterPro" id="IPR005119">
    <property type="entry name" value="LysR_subst-bd"/>
</dbReference>
<dbReference type="Pfam" id="PF03466">
    <property type="entry name" value="LysR_substrate"/>
    <property type="match status" value="1"/>
</dbReference>
<protein>
    <submittedName>
        <fullName evidence="6">Putative LYSR-type transcriptional regulator</fullName>
    </submittedName>
</protein>
<reference evidence="6 7" key="1">
    <citation type="submission" date="2018-06" db="EMBL/GenBank/DDBJ databases">
        <authorList>
            <consortium name="Pathogen Informatics"/>
            <person name="Doyle S."/>
        </authorList>
    </citation>
    <scope>NUCLEOTIDE SEQUENCE [LARGE SCALE GENOMIC DNA]</scope>
    <source>
        <strain evidence="6 7">4028STDY6275000</strain>
    </source>
</reference>
<dbReference type="Gene3D" id="3.40.190.10">
    <property type="entry name" value="Periplasmic binding protein-like II"/>
    <property type="match status" value="2"/>
</dbReference>
<evidence type="ECO:0000256" key="1">
    <source>
        <dbReference type="ARBA" id="ARBA00009437"/>
    </source>
</evidence>
<keyword evidence="4" id="KW-0804">Transcription</keyword>
<keyword evidence="3" id="KW-0238">DNA-binding</keyword>
<evidence type="ECO:0000259" key="5">
    <source>
        <dbReference type="Pfam" id="PF03466"/>
    </source>
</evidence>
<keyword evidence="2" id="KW-0805">Transcription regulation</keyword>
<dbReference type="CDD" id="cd08414">
    <property type="entry name" value="PBP2_LTTR_aromatics_like"/>
    <property type="match status" value="1"/>
</dbReference>
<dbReference type="Proteomes" id="UP000260191">
    <property type="component" value="Unassembled WGS sequence"/>
</dbReference>
<dbReference type="GO" id="GO:0032993">
    <property type="term" value="C:protein-DNA complex"/>
    <property type="evidence" value="ECO:0007669"/>
    <property type="project" value="TreeGrafter"/>
</dbReference>
<organism evidence="6 7">
    <name type="scientific">Shigella flexneri</name>
    <dbReference type="NCBI Taxonomy" id="623"/>
    <lineage>
        <taxon>Bacteria</taxon>
        <taxon>Pseudomonadati</taxon>
        <taxon>Pseudomonadota</taxon>
        <taxon>Gammaproteobacteria</taxon>
        <taxon>Enterobacterales</taxon>
        <taxon>Enterobacteriaceae</taxon>
        <taxon>Shigella</taxon>
    </lineage>
</organism>
<feature type="domain" description="LysR substrate-binding" evidence="5">
    <location>
        <begin position="3"/>
        <end position="134"/>
    </location>
</feature>
<dbReference type="EMBL" id="UIPR01000038">
    <property type="protein sequence ID" value="SVH87950.1"/>
    <property type="molecule type" value="Genomic_DNA"/>
</dbReference>
<dbReference type="PANTHER" id="PTHR30346">
    <property type="entry name" value="TRANSCRIPTIONAL DUAL REGULATOR HCAR-RELATED"/>
    <property type="match status" value="1"/>
</dbReference>
<name>A0A658YXQ8_SHIFL</name>
<accession>A0A658YXQ8</accession>
<evidence type="ECO:0000256" key="2">
    <source>
        <dbReference type="ARBA" id="ARBA00023015"/>
    </source>
</evidence>
<dbReference type="GO" id="GO:0003677">
    <property type="term" value="F:DNA binding"/>
    <property type="evidence" value="ECO:0007669"/>
    <property type="project" value="UniProtKB-KW"/>
</dbReference>
<gene>
    <name evidence="6" type="primary">ynfL_2</name>
    <name evidence="6" type="ORF">SAMEA3710514_02544</name>
</gene>
<sequence length="135" mass="15154">MAMIPYDHPLANNPSVTLAELAELAELAKEPFVFFDPHVGTGLYDDILGLMRRYHLTPVITQEVGEAMTIIGLVSAGLGVSILPASFKRVQLNEMRWVPIAEEDAVSEMWLVWPKHHEQSPAARNFRIHLLNALR</sequence>
<evidence type="ECO:0000313" key="7">
    <source>
        <dbReference type="Proteomes" id="UP000260191"/>
    </source>
</evidence>
<evidence type="ECO:0000313" key="6">
    <source>
        <dbReference type="EMBL" id="SVH87950.1"/>
    </source>
</evidence>
<dbReference type="SUPFAM" id="SSF53850">
    <property type="entry name" value="Periplasmic binding protein-like II"/>
    <property type="match status" value="1"/>
</dbReference>
<dbReference type="GO" id="GO:0003700">
    <property type="term" value="F:DNA-binding transcription factor activity"/>
    <property type="evidence" value="ECO:0007669"/>
    <property type="project" value="TreeGrafter"/>
</dbReference>
<evidence type="ECO:0000256" key="3">
    <source>
        <dbReference type="ARBA" id="ARBA00023125"/>
    </source>
</evidence>
<dbReference type="AlphaFoldDB" id="A0A658YXQ8"/>
<evidence type="ECO:0000256" key="4">
    <source>
        <dbReference type="ARBA" id="ARBA00023163"/>
    </source>
</evidence>
<dbReference type="PANTHER" id="PTHR30346:SF17">
    <property type="entry name" value="LYSR FAMILY TRANSCRIPTIONAL REGULATOR"/>
    <property type="match status" value="1"/>
</dbReference>
<comment type="similarity">
    <text evidence="1">Belongs to the LysR transcriptional regulatory family.</text>
</comment>
<proteinExistence type="inferred from homology"/>